<reference evidence="1" key="1">
    <citation type="submission" date="2021-05" db="EMBL/GenBank/DDBJ databases">
        <authorList>
            <person name="Scholz U."/>
            <person name="Mascher M."/>
            <person name="Fiebig A."/>
        </authorList>
    </citation>
    <scope>NUCLEOTIDE SEQUENCE [LARGE SCALE GENOMIC DNA]</scope>
</reference>
<proteinExistence type="predicted"/>
<protein>
    <submittedName>
        <fullName evidence="1">Uncharacterized protein</fullName>
    </submittedName>
</protein>
<evidence type="ECO:0000313" key="2">
    <source>
        <dbReference type="Proteomes" id="UP001732700"/>
    </source>
</evidence>
<evidence type="ECO:0000313" key="1">
    <source>
        <dbReference type="EnsemblPlants" id="AVESA.00010b.r2.2CG0273820.1.CDS"/>
    </source>
</evidence>
<reference evidence="1" key="2">
    <citation type="submission" date="2025-09" db="UniProtKB">
        <authorList>
            <consortium name="EnsemblPlants"/>
        </authorList>
    </citation>
    <scope>IDENTIFICATION</scope>
</reference>
<accession>A0ACD5ULL4</accession>
<keyword evidence="2" id="KW-1185">Reference proteome</keyword>
<organism evidence="1 2">
    <name type="scientific">Avena sativa</name>
    <name type="common">Oat</name>
    <dbReference type="NCBI Taxonomy" id="4498"/>
    <lineage>
        <taxon>Eukaryota</taxon>
        <taxon>Viridiplantae</taxon>
        <taxon>Streptophyta</taxon>
        <taxon>Embryophyta</taxon>
        <taxon>Tracheophyta</taxon>
        <taxon>Spermatophyta</taxon>
        <taxon>Magnoliopsida</taxon>
        <taxon>Liliopsida</taxon>
        <taxon>Poales</taxon>
        <taxon>Poaceae</taxon>
        <taxon>BOP clade</taxon>
        <taxon>Pooideae</taxon>
        <taxon>Poodae</taxon>
        <taxon>Poeae</taxon>
        <taxon>Poeae Chloroplast Group 1 (Aveneae type)</taxon>
        <taxon>Aveninae</taxon>
        <taxon>Avena</taxon>
    </lineage>
</organism>
<name>A0ACD5ULL4_AVESA</name>
<sequence>MSQSSASASASVSAAAADDPLMERAVWLACAGPFARLPSIGTQVYYFPRGHADQCRGATLPHLPHDAAVLCTVNSIELRYHQESDAPYALISLQPGQQGGPAQPPAPAAPDHEGRAALGLEYYVKHLTGTREDRAPFVVPKPCAVALFPPLVGPSQELHMVDVHGKPLSFSRSISDKGSNRLTTNWIDYFRDKKLKMGEGKDGVIFMRRAQGQGGLIIASRRGEPSSELALGLVNNFQVVEIARAVSADLSFTVAYYPRQGWPFVVPRKEVDDALQLHWQPGMRVRMPVPEDDHELQSSKDRSKTPPFYLGVIDVVNDTHWCKLQVNWVGNYTPDRNVNVWQVEAMDAVEPSSNAPSSALATGSSDAPPSSSAPTGSITLFGKTLKTGEP</sequence>
<dbReference type="EnsemblPlants" id="AVESA.00010b.r2.2CG0273820.1">
    <property type="protein sequence ID" value="AVESA.00010b.r2.2CG0273820.1.CDS"/>
    <property type="gene ID" value="AVESA.00010b.r2.2CG0273820"/>
</dbReference>
<dbReference type="Proteomes" id="UP001732700">
    <property type="component" value="Chromosome 2C"/>
</dbReference>